<dbReference type="CDD" id="cd00593">
    <property type="entry name" value="RIBOc"/>
    <property type="match status" value="1"/>
</dbReference>
<dbReference type="GO" id="GO:0004525">
    <property type="term" value="F:ribonuclease III activity"/>
    <property type="evidence" value="ECO:0007669"/>
    <property type="project" value="UniProtKB-EC"/>
</dbReference>
<evidence type="ECO:0000313" key="11">
    <source>
        <dbReference type="EMBL" id="WZL75207.1"/>
    </source>
</evidence>
<sequence length="234" mass="26678">MSGQFCENLSRLEEKLGYKFRDPKWLETALKHKSALEGRDGECNDKLEWLGDAVVGLFIADYLFYNYDKPRSWLSLMKSKWASEECLARVARRIDLGSFVKLGKGEEKSGGREKDSIISSTLEAVVGAVFVDSGSYEATKKVLEKIFLKEESLEFLFLPLNYKGLLQRWCLQKMECIPKYEVIQEDKAFPRYLVGVKINGKIVAYGEGPNKKKAEQAAARQAWEALVAENHRPH</sequence>
<dbReference type="NCBIfam" id="TIGR02191">
    <property type="entry name" value="RNaseIII"/>
    <property type="match status" value="1"/>
</dbReference>
<comment type="cofactor">
    <cofactor evidence="8">
        <name>Mg(2+)</name>
        <dbReference type="ChEBI" id="CHEBI:18420"/>
    </cofactor>
</comment>
<evidence type="ECO:0000259" key="9">
    <source>
        <dbReference type="PROSITE" id="PS50137"/>
    </source>
</evidence>
<evidence type="ECO:0000256" key="7">
    <source>
        <dbReference type="ARBA" id="ARBA00022884"/>
    </source>
</evidence>
<keyword evidence="7 8" id="KW-0694">RNA-binding</keyword>
<comment type="function">
    <text evidence="8">Digests double-stranded RNA. Involved in the processing of primary rRNA transcript to yield the immediate precursors to the large and small rRNAs (23S and 16S). Processes some mRNAs, and tRNAs when they are encoded in the rRNA operon. Processes pre-crRNA and tracrRNA of type II CRISPR loci if present in the organism.</text>
</comment>
<evidence type="ECO:0000256" key="4">
    <source>
        <dbReference type="ARBA" id="ARBA00022722"/>
    </source>
</evidence>
<dbReference type="PANTHER" id="PTHR11207:SF0">
    <property type="entry name" value="RIBONUCLEASE 3"/>
    <property type="match status" value="1"/>
</dbReference>
<keyword evidence="8" id="KW-0699">rRNA-binding</keyword>
<keyword evidence="8" id="KW-0460">Magnesium</keyword>
<comment type="catalytic activity">
    <reaction evidence="1 8">
        <text>Endonucleolytic cleavage to 5'-phosphomonoester.</text>
        <dbReference type="EC" id="3.1.26.3"/>
    </reaction>
</comment>
<keyword evidence="8" id="KW-0698">rRNA processing</keyword>
<dbReference type="PROSITE" id="PS00517">
    <property type="entry name" value="RNASE_3_1"/>
    <property type="match status" value="1"/>
</dbReference>
<keyword evidence="3 8" id="KW-0507">mRNA processing</keyword>
<dbReference type="InterPro" id="IPR000999">
    <property type="entry name" value="RNase_III_dom"/>
</dbReference>
<keyword evidence="8" id="KW-0479">Metal-binding</keyword>
<feature type="binding site" evidence="8">
    <location>
        <position position="120"/>
    </location>
    <ligand>
        <name>Mg(2+)</name>
        <dbReference type="ChEBI" id="CHEBI:18420"/>
    </ligand>
</feature>
<evidence type="ECO:0000256" key="3">
    <source>
        <dbReference type="ARBA" id="ARBA00022664"/>
    </source>
</evidence>
<dbReference type="EMBL" id="CP121689">
    <property type="protein sequence ID" value="WZL75207.1"/>
    <property type="molecule type" value="Genomic_DNA"/>
</dbReference>
<evidence type="ECO:0000256" key="6">
    <source>
        <dbReference type="ARBA" id="ARBA00022801"/>
    </source>
</evidence>
<organism evidence="11 12">
    <name type="scientific">Thermatribacter velox</name>
    <dbReference type="NCBI Taxonomy" id="3039681"/>
    <lineage>
        <taxon>Bacteria</taxon>
        <taxon>Pseudomonadati</taxon>
        <taxon>Atribacterota</taxon>
        <taxon>Atribacteria</taxon>
        <taxon>Atribacterales</taxon>
        <taxon>Thermatribacteraceae</taxon>
        <taxon>Thermatribacter</taxon>
    </lineage>
</organism>
<evidence type="ECO:0000256" key="5">
    <source>
        <dbReference type="ARBA" id="ARBA00022759"/>
    </source>
</evidence>
<feature type="domain" description="RNase III" evidence="10">
    <location>
        <begin position="9"/>
        <end position="134"/>
    </location>
</feature>
<keyword evidence="12" id="KW-1185">Reference proteome</keyword>
<feature type="active site" evidence="8">
    <location>
        <position position="123"/>
    </location>
</feature>
<dbReference type="Gene3D" id="3.30.160.20">
    <property type="match status" value="1"/>
</dbReference>
<dbReference type="Pfam" id="PF14622">
    <property type="entry name" value="Ribonucleas_3_3"/>
    <property type="match status" value="1"/>
</dbReference>
<keyword evidence="5 8" id="KW-0255">Endonuclease</keyword>
<keyword evidence="8" id="KW-0819">tRNA processing</keyword>
<keyword evidence="6 8" id="KW-0378">Hydrolase</keyword>
<dbReference type="SMART" id="SM00535">
    <property type="entry name" value="RIBOc"/>
    <property type="match status" value="1"/>
</dbReference>
<evidence type="ECO:0000256" key="2">
    <source>
        <dbReference type="ARBA" id="ARBA00010183"/>
    </source>
</evidence>
<feature type="domain" description="DRBM" evidence="9">
    <location>
        <begin position="161"/>
        <end position="228"/>
    </location>
</feature>
<feature type="binding site" evidence="8">
    <location>
        <position position="123"/>
    </location>
    <ligand>
        <name>Mg(2+)</name>
        <dbReference type="ChEBI" id="CHEBI:18420"/>
    </ligand>
</feature>
<dbReference type="InterPro" id="IPR036389">
    <property type="entry name" value="RNase_III_sf"/>
</dbReference>
<dbReference type="PROSITE" id="PS50142">
    <property type="entry name" value="RNASE_3_2"/>
    <property type="match status" value="1"/>
</dbReference>
<dbReference type="EC" id="3.1.26.3" evidence="8"/>
<dbReference type="SMART" id="SM00358">
    <property type="entry name" value="DSRM"/>
    <property type="match status" value="1"/>
</dbReference>
<evidence type="ECO:0000256" key="1">
    <source>
        <dbReference type="ARBA" id="ARBA00000109"/>
    </source>
</evidence>
<dbReference type="RefSeq" id="WP_369017353.1">
    <property type="nucleotide sequence ID" value="NZ_CP121689.1"/>
</dbReference>
<dbReference type="SUPFAM" id="SSF69065">
    <property type="entry name" value="RNase III domain-like"/>
    <property type="match status" value="1"/>
</dbReference>
<dbReference type="InterPro" id="IPR014720">
    <property type="entry name" value="dsRBD_dom"/>
</dbReference>
<name>A0ABZ2Y862_9BACT</name>
<comment type="similarity">
    <text evidence="2">Belongs to the ribonuclease III family.</text>
</comment>
<dbReference type="Gene3D" id="1.10.1520.10">
    <property type="entry name" value="Ribonuclease III domain"/>
    <property type="match status" value="1"/>
</dbReference>
<feature type="binding site" evidence="8">
    <location>
        <position position="48"/>
    </location>
    <ligand>
        <name>Mg(2+)</name>
        <dbReference type="ChEBI" id="CHEBI:18420"/>
    </ligand>
</feature>
<keyword evidence="8" id="KW-0963">Cytoplasm</keyword>
<evidence type="ECO:0000256" key="8">
    <source>
        <dbReference type="HAMAP-Rule" id="MF_00104"/>
    </source>
</evidence>
<comment type="subcellular location">
    <subcellularLocation>
        <location evidence="8">Cytoplasm</location>
    </subcellularLocation>
</comment>
<dbReference type="PANTHER" id="PTHR11207">
    <property type="entry name" value="RIBONUCLEASE III"/>
    <property type="match status" value="1"/>
</dbReference>
<feature type="active site" evidence="8">
    <location>
        <position position="52"/>
    </location>
</feature>
<dbReference type="Pfam" id="PF00035">
    <property type="entry name" value="dsrm"/>
    <property type="match status" value="1"/>
</dbReference>
<reference evidence="11 12" key="1">
    <citation type="submission" date="2023-03" db="EMBL/GenBank/DDBJ databases">
        <title>Novel Species.</title>
        <authorList>
            <person name="Ma S."/>
        </authorList>
    </citation>
    <scope>NUCLEOTIDE SEQUENCE [LARGE SCALE GENOMIC DNA]</scope>
    <source>
        <strain evidence="11 12">B11</strain>
    </source>
</reference>
<dbReference type="InterPro" id="IPR011907">
    <property type="entry name" value="RNase_III"/>
</dbReference>
<evidence type="ECO:0000259" key="10">
    <source>
        <dbReference type="PROSITE" id="PS50142"/>
    </source>
</evidence>
<gene>
    <name evidence="8 11" type="primary">rnc</name>
    <name evidence="11" type="ORF">QBE54_06270</name>
</gene>
<proteinExistence type="inferred from homology"/>
<dbReference type="CDD" id="cd10845">
    <property type="entry name" value="DSRM_RNAse_III_family"/>
    <property type="match status" value="1"/>
</dbReference>
<dbReference type="PROSITE" id="PS50137">
    <property type="entry name" value="DS_RBD"/>
    <property type="match status" value="1"/>
</dbReference>
<dbReference type="HAMAP" id="MF_00104">
    <property type="entry name" value="RNase_III"/>
    <property type="match status" value="1"/>
</dbReference>
<accession>A0ABZ2Y862</accession>
<dbReference type="SUPFAM" id="SSF54768">
    <property type="entry name" value="dsRNA-binding domain-like"/>
    <property type="match status" value="1"/>
</dbReference>
<protein>
    <recommendedName>
        <fullName evidence="8">Ribonuclease 3</fullName>
        <ecNumber evidence="8">3.1.26.3</ecNumber>
    </recommendedName>
    <alternativeName>
        <fullName evidence="8">Ribonuclease III</fullName>
        <shortName evidence="8">RNase III</shortName>
    </alternativeName>
</protein>
<dbReference type="Proteomes" id="UP001461341">
    <property type="component" value="Chromosome"/>
</dbReference>
<keyword evidence="4 8" id="KW-0540">Nuclease</keyword>
<evidence type="ECO:0000313" key="12">
    <source>
        <dbReference type="Proteomes" id="UP001461341"/>
    </source>
</evidence>
<comment type="subunit">
    <text evidence="8">Homodimer.</text>
</comment>